<evidence type="ECO:0000313" key="1">
    <source>
        <dbReference type="EMBL" id="GBP39138.1"/>
    </source>
</evidence>
<keyword evidence="2" id="KW-1185">Reference proteome</keyword>
<proteinExistence type="predicted"/>
<dbReference type="AlphaFoldDB" id="A0A4C1VJ55"/>
<protein>
    <submittedName>
        <fullName evidence="1">Uncharacterized protein</fullName>
    </submittedName>
</protein>
<sequence>MRYSAEACVFVTYIPFGFRVNPGYQVTPVTSTFSAPHRWKETVMETHQCSVLRVASPFAEIRYVRVVKTASPSNLEVQTIPAAVCSGGKVEPSDDVIALTSAVVSGPRAAVS</sequence>
<name>A0A4C1VJ55_EUMVA</name>
<organism evidence="1 2">
    <name type="scientific">Eumeta variegata</name>
    <name type="common">Bagworm moth</name>
    <name type="synonym">Eumeta japonica</name>
    <dbReference type="NCBI Taxonomy" id="151549"/>
    <lineage>
        <taxon>Eukaryota</taxon>
        <taxon>Metazoa</taxon>
        <taxon>Ecdysozoa</taxon>
        <taxon>Arthropoda</taxon>
        <taxon>Hexapoda</taxon>
        <taxon>Insecta</taxon>
        <taxon>Pterygota</taxon>
        <taxon>Neoptera</taxon>
        <taxon>Endopterygota</taxon>
        <taxon>Lepidoptera</taxon>
        <taxon>Glossata</taxon>
        <taxon>Ditrysia</taxon>
        <taxon>Tineoidea</taxon>
        <taxon>Psychidae</taxon>
        <taxon>Oiketicinae</taxon>
        <taxon>Eumeta</taxon>
    </lineage>
</organism>
<dbReference type="EMBL" id="BGZK01000360">
    <property type="protein sequence ID" value="GBP39138.1"/>
    <property type="molecule type" value="Genomic_DNA"/>
</dbReference>
<reference evidence="1 2" key="1">
    <citation type="journal article" date="2019" name="Commun. Biol.">
        <title>The bagworm genome reveals a unique fibroin gene that provides high tensile strength.</title>
        <authorList>
            <person name="Kono N."/>
            <person name="Nakamura H."/>
            <person name="Ohtoshi R."/>
            <person name="Tomita M."/>
            <person name="Numata K."/>
            <person name="Arakawa K."/>
        </authorList>
    </citation>
    <scope>NUCLEOTIDE SEQUENCE [LARGE SCALE GENOMIC DNA]</scope>
</reference>
<dbReference type="Proteomes" id="UP000299102">
    <property type="component" value="Unassembled WGS sequence"/>
</dbReference>
<gene>
    <name evidence="1" type="ORF">EVAR_27098_1</name>
</gene>
<accession>A0A4C1VJ55</accession>
<comment type="caution">
    <text evidence="1">The sequence shown here is derived from an EMBL/GenBank/DDBJ whole genome shotgun (WGS) entry which is preliminary data.</text>
</comment>
<evidence type="ECO:0000313" key="2">
    <source>
        <dbReference type="Proteomes" id="UP000299102"/>
    </source>
</evidence>